<keyword evidence="2" id="KW-1185">Reference proteome</keyword>
<accession>A0A1H6LYH3</accession>
<dbReference type="EMBL" id="FNXE01000035">
    <property type="protein sequence ID" value="SEH93889.1"/>
    <property type="molecule type" value="Genomic_DNA"/>
</dbReference>
<proteinExistence type="predicted"/>
<reference evidence="2" key="1">
    <citation type="submission" date="2016-10" db="EMBL/GenBank/DDBJ databases">
        <authorList>
            <person name="Varghese N."/>
            <person name="Submissions S."/>
        </authorList>
    </citation>
    <scope>NUCLEOTIDE SEQUENCE [LARGE SCALE GENOMIC DNA]</scope>
    <source>
        <strain evidence="2">CGMCC 1.10825</strain>
    </source>
</reference>
<evidence type="ECO:0000313" key="1">
    <source>
        <dbReference type="EMBL" id="SEH93889.1"/>
    </source>
</evidence>
<protein>
    <submittedName>
        <fullName evidence="1">Uncharacterized protein</fullName>
    </submittedName>
</protein>
<organism evidence="1 2">
    <name type="scientific">Paenimyroides marinum</name>
    <dbReference type="NCBI Taxonomy" id="1159016"/>
    <lineage>
        <taxon>Bacteria</taxon>
        <taxon>Pseudomonadati</taxon>
        <taxon>Bacteroidota</taxon>
        <taxon>Flavobacteriia</taxon>
        <taxon>Flavobacteriales</taxon>
        <taxon>Flavobacteriaceae</taxon>
        <taxon>Paenimyroides</taxon>
    </lineage>
</organism>
<sequence length="64" mass="7699">CVLIVNLLLAVIKKRLKRKWAFSNLVSFCKIHLFNYINLMKFLENPEKDWVIDKDDGEQLSFNW</sequence>
<name>A0A1H6LYH3_9FLAO</name>
<gene>
    <name evidence="1" type="ORF">SAMN02927937_02256</name>
</gene>
<feature type="non-terminal residue" evidence="1">
    <location>
        <position position="1"/>
    </location>
</feature>
<dbReference type="Proteomes" id="UP000199634">
    <property type="component" value="Unassembled WGS sequence"/>
</dbReference>
<evidence type="ECO:0000313" key="2">
    <source>
        <dbReference type="Proteomes" id="UP000199634"/>
    </source>
</evidence>
<dbReference type="AlphaFoldDB" id="A0A1H6LYH3"/>